<evidence type="ECO:0000313" key="1">
    <source>
        <dbReference type="EMBL" id="JAE22133.1"/>
    </source>
</evidence>
<name>A0A0A9GNB7_ARUDO</name>
<reference evidence="1" key="2">
    <citation type="journal article" date="2015" name="Data Brief">
        <title>Shoot transcriptome of the giant reed, Arundo donax.</title>
        <authorList>
            <person name="Barrero R.A."/>
            <person name="Guerrero F.D."/>
            <person name="Moolhuijzen P."/>
            <person name="Goolsby J.A."/>
            <person name="Tidwell J."/>
            <person name="Bellgard S.E."/>
            <person name="Bellgard M.I."/>
        </authorList>
    </citation>
    <scope>NUCLEOTIDE SEQUENCE</scope>
    <source>
        <tissue evidence="1">Shoot tissue taken approximately 20 cm above the soil surface</tissue>
    </source>
</reference>
<proteinExistence type="predicted"/>
<reference evidence="1" key="1">
    <citation type="submission" date="2014-09" db="EMBL/GenBank/DDBJ databases">
        <authorList>
            <person name="Magalhaes I.L.F."/>
            <person name="Oliveira U."/>
            <person name="Santos F.R."/>
            <person name="Vidigal T.H.D.A."/>
            <person name="Brescovit A.D."/>
            <person name="Santos A.J."/>
        </authorList>
    </citation>
    <scope>NUCLEOTIDE SEQUENCE</scope>
    <source>
        <tissue evidence="1">Shoot tissue taken approximately 20 cm above the soil surface</tissue>
    </source>
</reference>
<dbReference type="AlphaFoldDB" id="A0A0A9GNB7"/>
<organism evidence="1">
    <name type="scientific">Arundo donax</name>
    <name type="common">Giant reed</name>
    <name type="synonym">Donax arundinaceus</name>
    <dbReference type="NCBI Taxonomy" id="35708"/>
    <lineage>
        <taxon>Eukaryota</taxon>
        <taxon>Viridiplantae</taxon>
        <taxon>Streptophyta</taxon>
        <taxon>Embryophyta</taxon>
        <taxon>Tracheophyta</taxon>
        <taxon>Spermatophyta</taxon>
        <taxon>Magnoliopsida</taxon>
        <taxon>Liliopsida</taxon>
        <taxon>Poales</taxon>
        <taxon>Poaceae</taxon>
        <taxon>PACMAD clade</taxon>
        <taxon>Arundinoideae</taxon>
        <taxon>Arundineae</taxon>
        <taxon>Arundo</taxon>
    </lineage>
</organism>
<protein>
    <submittedName>
        <fullName evidence="1">Uncharacterized protein</fullName>
    </submittedName>
</protein>
<dbReference type="EMBL" id="GBRH01175763">
    <property type="protein sequence ID" value="JAE22133.1"/>
    <property type="molecule type" value="Transcribed_RNA"/>
</dbReference>
<accession>A0A0A9GNB7</accession>
<sequence>MIWPTFFHENYHLQKTQRHCSLNLNLYQNEELIQAMLKYEVKKLKGCTVNPYYLTLESICCDFLGNYMTAEGARESGISISIN</sequence>